<dbReference type="eggNOG" id="KOG1683">
    <property type="taxonomic scope" value="Eukaryota"/>
</dbReference>
<organism evidence="18">
    <name type="scientific">Drosophila grimshawi</name>
    <name type="common">Hawaiian fruit fly</name>
    <name type="synonym">Idiomyia grimshawi</name>
    <dbReference type="NCBI Taxonomy" id="7222"/>
    <lineage>
        <taxon>Eukaryota</taxon>
        <taxon>Metazoa</taxon>
        <taxon>Ecdysozoa</taxon>
        <taxon>Arthropoda</taxon>
        <taxon>Hexapoda</taxon>
        <taxon>Insecta</taxon>
        <taxon>Pterygota</taxon>
        <taxon>Neoptera</taxon>
        <taxon>Endopterygota</taxon>
        <taxon>Diptera</taxon>
        <taxon>Brachycera</taxon>
        <taxon>Muscomorpha</taxon>
        <taxon>Ephydroidea</taxon>
        <taxon>Drosophilidae</taxon>
        <taxon>Drosophila</taxon>
        <taxon>Hawaiian Drosophila</taxon>
    </lineage>
</organism>
<evidence type="ECO:0000256" key="3">
    <source>
        <dbReference type="ARBA" id="ARBA00011233"/>
    </source>
</evidence>
<evidence type="ECO:0000256" key="12">
    <source>
        <dbReference type="ARBA" id="ARBA00052376"/>
    </source>
</evidence>
<evidence type="ECO:0000256" key="10">
    <source>
        <dbReference type="ARBA" id="ARBA00050938"/>
    </source>
</evidence>
<keyword evidence="7" id="KW-0443">Lipid metabolism</keyword>
<dbReference type="EMBL" id="CH916368">
    <property type="protein sequence ID" value="EDW03561.1"/>
    <property type="molecule type" value="Genomic_DNA"/>
</dbReference>
<dbReference type="PhylomeDB" id="B4JE41"/>
<dbReference type="Pfam" id="PF00378">
    <property type="entry name" value="ECH_1"/>
    <property type="match status" value="1"/>
</dbReference>
<dbReference type="SMR" id="B4JE41"/>
<evidence type="ECO:0000256" key="2">
    <source>
        <dbReference type="ARBA" id="ARBA00005005"/>
    </source>
</evidence>
<comment type="catalytic activity">
    <reaction evidence="10">
        <text>(3Z)-decenoyl-CoA = (2E)-decenoyl-CoA</text>
        <dbReference type="Rhea" id="RHEA:77195"/>
        <dbReference type="ChEBI" id="CHEBI:61406"/>
        <dbReference type="ChEBI" id="CHEBI:195601"/>
    </reaction>
    <physiologicalReaction direction="left-to-right" evidence="10">
        <dbReference type="Rhea" id="RHEA:77196"/>
    </physiologicalReaction>
</comment>
<dbReference type="HOGENOM" id="CLU_009834_7_5_1"/>
<evidence type="ECO:0000256" key="4">
    <source>
        <dbReference type="ARBA" id="ARBA00022832"/>
    </source>
</evidence>
<dbReference type="GO" id="GO:0004165">
    <property type="term" value="F:delta(3)-delta(2)-enoyl-CoA isomerase activity"/>
    <property type="evidence" value="ECO:0007669"/>
    <property type="project" value="UniProtKB-EC"/>
</dbReference>
<protein>
    <recommendedName>
        <fullName evidence="15">Enoyl-CoA delta isomerase 1, mitochondrial</fullName>
    </recommendedName>
    <alternativeName>
        <fullName evidence="16">3,2-trans-enoyl-CoA isomerase</fullName>
    </alternativeName>
</protein>
<evidence type="ECO:0000256" key="9">
    <source>
        <dbReference type="ARBA" id="ARBA00023235"/>
    </source>
</evidence>
<evidence type="ECO:0000256" key="16">
    <source>
        <dbReference type="ARBA" id="ARBA00083575"/>
    </source>
</evidence>
<evidence type="ECO:0000256" key="13">
    <source>
        <dbReference type="ARBA" id="ARBA00052542"/>
    </source>
</evidence>
<proteinExistence type="predicted"/>
<evidence type="ECO:0000256" key="15">
    <source>
        <dbReference type="ARBA" id="ARBA00068317"/>
    </source>
</evidence>
<gene>
    <name evidence="17" type="primary">Dgri\GH11303</name>
    <name evidence="17" type="ORF">Dgri_GH11303</name>
</gene>
<keyword evidence="5" id="KW-0809">Transit peptide</keyword>
<keyword evidence="6" id="KW-0007">Acetylation</keyword>
<evidence type="ECO:0000256" key="5">
    <source>
        <dbReference type="ARBA" id="ARBA00022946"/>
    </source>
</evidence>
<evidence type="ECO:0000256" key="14">
    <source>
        <dbReference type="ARBA" id="ARBA00056147"/>
    </source>
</evidence>
<comment type="subcellular location">
    <subcellularLocation>
        <location evidence="1">Mitochondrion matrix</location>
    </subcellularLocation>
</comment>
<name>B4JE41_DROGR</name>
<comment type="subunit">
    <text evidence="3">Homotrimer.</text>
</comment>
<keyword evidence="8" id="KW-0496">Mitochondrion</keyword>
<dbReference type="SUPFAM" id="SSF52096">
    <property type="entry name" value="ClpP/crotonase"/>
    <property type="match status" value="1"/>
</dbReference>
<accession>B4JE41</accession>
<comment type="function">
    <text evidence="14">Key enzyme of fatty acid beta-oxidation. Able to isomerize both 3-cis (3Z) and 3-trans (3E) double bonds into the 2-trans (2E) form in a range of enoyl-CoA species, with a preference for (3Z)-enoyl-CoAs over (3E)-enoyl-CoAs. The catalytic efficiency of this enzyme is not affected by the fatty acyl chain length.</text>
</comment>
<dbReference type="KEGG" id="dgr:6562643"/>
<dbReference type="STRING" id="7222.B4JE41"/>
<dbReference type="OMA" id="ALCKCAE"/>
<dbReference type="PANTHER" id="PTHR11941:SF45">
    <property type="entry name" value="ENOYL-COA DELTA ISOMERASE 1, MITOCHONDRIAL"/>
    <property type="match status" value="1"/>
</dbReference>
<dbReference type="AlphaFoldDB" id="B4JE41"/>
<keyword evidence="9" id="KW-0413">Isomerase</keyword>
<comment type="catalytic activity">
    <reaction evidence="11">
        <text>(2E)-tetradecenoyl-CoA = (3Z)-tetradecenoyl-CoA</text>
        <dbReference type="Rhea" id="RHEA:29847"/>
        <dbReference type="ChEBI" id="CHEBI:61405"/>
        <dbReference type="ChEBI" id="CHEBI:61968"/>
    </reaction>
    <physiologicalReaction direction="right-to-left" evidence="11">
        <dbReference type="Rhea" id="RHEA:29849"/>
    </physiologicalReaction>
</comment>
<dbReference type="GO" id="GO:0005759">
    <property type="term" value="C:mitochondrial matrix"/>
    <property type="evidence" value="ECO:0007669"/>
    <property type="project" value="UniProtKB-SubCell"/>
</dbReference>
<reference evidence="17 18" key="1">
    <citation type="journal article" date="2007" name="Nature">
        <title>Evolution of genes and genomes on the Drosophila phylogeny.</title>
        <authorList>
            <consortium name="Drosophila 12 Genomes Consortium"/>
            <person name="Clark A.G."/>
            <person name="Eisen M.B."/>
            <person name="Smith D.R."/>
            <person name="Bergman C.M."/>
            <person name="Oliver B."/>
            <person name="Markow T.A."/>
            <person name="Kaufman T.C."/>
            <person name="Kellis M."/>
            <person name="Gelbart W."/>
            <person name="Iyer V.N."/>
            <person name="Pollard D.A."/>
            <person name="Sackton T.B."/>
            <person name="Larracuente A.M."/>
            <person name="Singh N.D."/>
            <person name="Abad J.P."/>
            <person name="Abt D.N."/>
            <person name="Adryan B."/>
            <person name="Aguade M."/>
            <person name="Akashi H."/>
            <person name="Anderson W.W."/>
            <person name="Aquadro C.F."/>
            <person name="Ardell D.H."/>
            <person name="Arguello R."/>
            <person name="Artieri C.G."/>
            <person name="Barbash D.A."/>
            <person name="Barker D."/>
            <person name="Barsanti P."/>
            <person name="Batterham P."/>
            <person name="Batzoglou S."/>
            <person name="Begun D."/>
            <person name="Bhutkar A."/>
            <person name="Blanco E."/>
            <person name="Bosak S.A."/>
            <person name="Bradley R.K."/>
            <person name="Brand A.D."/>
            <person name="Brent M.R."/>
            <person name="Brooks A.N."/>
            <person name="Brown R.H."/>
            <person name="Butlin R.K."/>
            <person name="Caggese C."/>
            <person name="Calvi B.R."/>
            <person name="Bernardo de Carvalho A."/>
            <person name="Caspi A."/>
            <person name="Castrezana S."/>
            <person name="Celniker S.E."/>
            <person name="Chang J.L."/>
            <person name="Chapple C."/>
            <person name="Chatterji S."/>
            <person name="Chinwalla A."/>
            <person name="Civetta A."/>
            <person name="Clifton S.W."/>
            <person name="Comeron J.M."/>
            <person name="Costello J.C."/>
            <person name="Coyne J.A."/>
            <person name="Daub J."/>
            <person name="David R.G."/>
            <person name="Delcher A.L."/>
            <person name="Delehaunty K."/>
            <person name="Do C.B."/>
            <person name="Ebling H."/>
            <person name="Edwards K."/>
            <person name="Eickbush T."/>
            <person name="Evans J.D."/>
            <person name="Filipski A."/>
            <person name="Findeiss S."/>
            <person name="Freyhult E."/>
            <person name="Fulton L."/>
            <person name="Fulton R."/>
            <person name="Garcia A.C."/>
            <person name="Gardiner A."/>
            <person name="Garfield D.A."/>
            <person name="Garvin B.E."/>
            <person name="Gibson G."/>
            <person name="Gilbert D."/>
            <person name="Gnerre S."/>
            <person name="Godfrey J."/>
            <person name="Good R."/>
            <person name="Gotea V."/>
            <person name="Gravely B."/>
            <person name="Greenberg A.J."/>
            <person name="Griffiths-Jones S."/>
            <person name="Gross S."/>
            <person name="Guigo R."/>
            <person name="Gustafson E.A."/>
            <person name="Haerty W."/>
            <person name="Hahn M.W."/>
            <person name="Halligan D.L."/>
            <person name="Halpern A.L."/>
            <person name="Halter G.M."/>
            <person name="Han M.V."/>
            <person name="Heger A."/>
            <person name="Hillier L."/>
            <person name="Hinrichs A.S."/>
            <person name="Holmes I."/>
            <person name="Hoskins R.A."/>
            <person name="Hubisz M.J."/>
            <person name="Hultmark D."/>
            <person name="Huntley M.A."/>
            <person name="Jaffe D.B."/>
            <person name="Jagadeeshan S."/>
            <person name="Jeck W.R."/>
            <person name="Johnson J."/>
            <person name="Jones C.D."/>
            <person name="Jordan W.C."/>
            <person name="Karpen G.H."/>
            <person name="Kataoka E."/>
            <person name="Keightley P.D."/>
            <person name="Kheradpour P."/>
            <person name="Kirkness E.F."/>
            <person name="Koerich L.B."/>
            <person name="Kristiansen K."/>
            <person name="Kudrna D."/>
            <person name="Kulathinal R.J."/>
            <person name="Kumar S."/>
            <person name="Kwok R."/>
            <person name="Lander E."/>
            <person name="Langley C.H."/>
            <person name="Lapoint R."/>
            <person name="Lazzaro B.P."/>
            <person name="Lee S.J."/>
            <person name="Levesque L."/>
            <person name="Li R."/>
            <person name="Lin C.F."/>
            <person name="Lin M.F."/>
            <person name="Lindblad-Toh K."/>
            <person name="Llopart A."/>
            <person name="Long M."/>
            <person name="Low L."/>
            <person name="Lozovsky E."/>
            <person name="Lu J."/>
            <person name="Luo M."/>
            <person name="Machado C.A."/>
            <person name="Makalowski W."/>
            <person name="Marzo M."/>
            <person name="Matsuda M."/>
            <person name="Matzkin L."/>
            <person name="McAllister B."/>
            <person name="McBride C.S."/>
            <person name="McKernan B."/>
            <person name="McKernan K."/>
            <person name="Mendez-Lago M."/>
            <person name="Minx P."/>
            <person name="Mollenhauer M.U."/>
            <person name="Montooth K."/>
            <person name="Mount S.M."/>
            <person name="Mu X."/>
            <person name="Myers E."/>
            <person name="Negre B."/>
            <person name="Newfeld S."/>
            <person name="Nielsen R."/>
            <person name="Noor M.A."/>
            <person name="O'Grady P."/>
            <person name="Pachter L."/>
            <person name="Papaceit M."/>
            <person name="Parisi M.J."/>
            <person name="Parisi M."/>
            <person name="Parts L."/>
            <person name="Pedersen J.S."/>
            <person name="Pesole G."/>
            <person name="Phillippy A.M."/>
            <person name="Ponting C.P."/>
            <person name="Pop M."/>
            <person name="Porcelli D."/>
            <person name="Powell J.R."/>
            <person name="Prohaska S."/>
            <person name="Pruitt K."/>
            <person name="Puig M."/>
            <person name="Quesneville H."/>
            <person name="Ram K.R."/>
            <person name="Rand D."/>
            <person name="Rasmussen M.D."/>
            <person name="Reed L.K."/>
            <person name="Reenan R."/>
            <person name="Reily A."/>
            <person name="Remington K.A."/>
            <person name="Rieger T.T."/>
            <person name="Ritchie M.G."/>
            <person name="Robin C."/>
            <person name="Rogers Y.H."/>
            <person name="Rohde C."/>
            <person name="Rozas J."/>
            <person name="Rubenfield M.J."/>
            <person name="Ruiz A."/>
            <person name="Russo S."/>
            <person name="Salzberg S.L."/>
            <person name="Sanchez-Gracia A."/>
            <person name="Saranga D.J."/>
            <person name="Sato H."/>
            <person name="Schaeffer S.W."/>
            <person name="Schatz M.C."/>
            <person name="Schlenke T."/>
            <person name="Schwartz R."/>
            <person name="Segarra C."/>
            <person name="Singh R.S."/>
            <person name="Sirot L."/>
            <person name="Sirota M."/>
            <person name="Sisneros N.B."/>
            <person name="Smith C.D."/>
            <person name="Smith T.F."/>
            <person name="Spieth J."/>
            <person name="Stage D.E."/>
            <person name="Stark A."/>
            <person name="Stephan W."/>
            <person name="Strausberg R.L."/>
            <person name="Strempel S."/>
            <person name="Sturgill D."/>
            <person name="Sutton G."/>
            <person name="Sutton G.G."/>
            <person name="Tao W."/>
            <person name="Teichmann S."/>
            <person name="Tobari Y.N."/>
            <person name="Tomimura Y."/>
            <person name="Tsolas J.M."/>
            <person name="Valente V.L."/>
            <person name="Venter E."/>
            <person name="Venter J.C."/>
            <person name="Vicario S."/>
            <person name="Vieira F.G."/>
            <person name="Vilella A.J."/>
            <person name="Villasante A."/>
            <person name="Walenz B."/>
            <person name="Wang J."/>
            <person name="Wasserman M."/>
            <person name="Watts T."/>
            <person name="Wilson D."/>
            <person name="Wilson R.K."/>
            <person name="Wing R.A."/>
            <person name="Wolfner M.F."/>
            <person name="Wong A."/>
            <person name="Wong G.K."/>
            <person name="Wu C.I."/>
            <person name="Wu G."/>
            <person name="Yamamoto D."/>
            <person name="Yang H.P."/>
            <person name="Yang S.P."/>
            <person name="Yorke J.A."/>
            <person name="Yoshida K."/>
            <person name="Zdobnov E."/>
            <person name="Zhang P."/>
            <person name="Zhang Y."/>
            <person name="Zimin A.V."/>
            <person name="Baldwin J."/>
            <person name="Abdouelleil A."/>
            <person name="Abdulkadir J."/>
            <person name="Abebe A."/>
            <person name="Abera B."/>
            <person name="Abreu J."/>
            <person name="Acer S.C."/>
            <person name="Aftuck L."/>
            <person name="Alexander A."/>
            <person name="An P."/>
            <person name="Anderson E."/>
            <person name="Anderson S."/>
            <person name="Arachi H."/>
            <person name="Azer M."/>
            <person name="Bachantsang P."/>
            <person name="Barry A."/>
            <person name="Bayul T."/>
            <person name="Berlin A."/>
            <person name="Bessette D."/>
            <person name="Bloom T."/>
            <person name="Blye J."/>
            <person name="Boguslavskiy L."/>
            <person name="Bonnet C."/>
            <person name="Boukhgalter B."/>
            <person name="Bourzgui I."/>
            <person name="Brown A."/>
            <person name="Cahill P."/>
            <person name="Channer S."/>
            <person name="Cheshatsang Y."/>
            <person name="Chuda L."/>
            <person name="Citroen M."/>
            <person name="Collymore A."/>
            <person name="Cooke P."/>
            <person name="Costello M."/>
            <person name="D'Aco K."/>
            <person name="Daza R."/>
            <person name="De Haan G."/>
            <person name="DeGray S."/>
            <person name="DeMaso C."/>
            <person name="Dhargay N."/>
            <person name="Dooley K."/>
            <person name="Dooley E."/>
            <person name="Doricent M."/>
            <person name="Dorje P."/>
            <person name="Dorjee K."/>
            <person name="Dupes A."/>
            <person name="Elong R."/>
            <person name="Falk J."/>
            <person name="Farina A."/>
            <person name="Faro S."/>
            <person name="Ferguson D."/>
            <person name="Fisher S."/>
            <person name="Foley C.D."/>
            <person name="Franke A."/>
            <person name="Friedrich D."/>
            <person name="Gadbois L."/>
            <person name="Gearin G."/>
            <person name="Gearin C.R."/>
            <person name="Giannoukos G."/>
            <person name="Goode T."/>
            <person name="Graham J."/>
            <person name="Grandbois E."/>
            <person name="Grewal S."/>
            <person name="Gyaltsen K."/>
            <person name="Hafez N."/>
            <person name="Hagos B."/>
            <person name="Hall J."/>
            <person name="Henson C."/>
            <person name="Hollinger A."/>
            <person name="Honan T."/>
            <person name="Huard M.D."/>
            <person name="Hughes L."/>
            <person name="Hurhula B."/>
            <person name="Husby M.E."/>
            <person name="Kamat A."/>
            <person name="Kanga B."/>
            <person name="Kashin S."/>
            <person name="Khazanovich D."/>
            <person name="Kisner P."/>
            <person name="Lance K."/>
            <person name="Lara M."/>
            <person name="Lee W."/>
            <person name="Lennon N."/>
            <person name="Letendre F."/>
            <person name="LeVine R."/>
            <person name="Lipovsky A."/>
            <person name="Liu X."/>
            <person name="Liu J."/>
            <person name="Liu S."/>
            <person name="Lokyitsang T."/>
            <person name="Lokyitsang Y."/>
            <person name="Lubonja R."/>
            <person name="Lui A."/>
            <person name="MacDonald P."/>
            <person name="Magnisalis V."/>
            <person name="Maru K."/>
            <person name="Matthews C."/>
            <person name="McCusker W."/>
            <person name="McDonough S."/>
            <person name="Mehta T."/>
            <person name="Meldrim J."/>
            <person name="Meneus L."/>
            <person name="Mihai O."/>
            <person name="Mihalev A."/>
            <person name="Mihova T."/>
            <person name="Mittelman R."/>
            <person name="Mlenga V."/>
            <person name="Montmayeur A."/>
            <person name="Mulrain L."/>
            <person name="Navidi A."/>
            <person name="Naylor J."/>
            <person name="Negash T."/>
            <person name="Nguyen T."/>
            <person name="Nguyen N."/>
            <person name="Nicol R."/>
            <person name="Norbu C."/>
            <person name="Norbu N."/>
            <person name="Novod N."/>
            <person name="O'Neill B."/>
            <person name="Osman S."/>
            <person name="Markiewicz E."/>
            <person name="Oyono O.L."/>
            <person name="Patti C."/>
            <person name="Phunkhang P."/>
            <person name="Pierre F."/>
            <person name="Priest M."/>
            <person name="Raghuraman S."/>
            <person name="Rege F."/>
            <person name="Reyes R."/>
            <person name="Rise C."/>
            <person name="Rogov P."/>
            <person name="Ross K."/>
            <person name="Ryan E."/>
            <person name="Settipalli S."/>
            <person name="Shea T."/>
            <person name="Sherpa N."/>
            <person name="Shi L."/>
            <person name="Shih D."/>
            <person name="Sparrow T."/>
            <person name="Spaulding J."/>
            <person name="Stalker J."/>
            <person name="Stange-Thomann N."/>
            <person name="Stavropoulos S."/>
            <person name="Stone C."/>
            <person name="Strader C."/>
            <person name="Tesfaye S."/>
            <person name="Thomson T."/>
            <person name="Thoulutsang Y."/>
            <person name="Thoulutsang D."/>
            <person name="Topham K."/>
            <person name="Topping I."/>
            <person name="Tsamla T."/>
            <person name="Vassiliev H."/>
            <person name="Vo A."/>
            <person name="Wangchuk T."/>
            <person name="Wangdi T."/>
            <person name="Weiand M."/>
            <person name="Wilkinson J."/>
            <person name="Wilson A."/>
            <person name="Yadav S."/>
            <person name="Young G."/>
            <person name="Yu Q."/>
            <person name="Zembek L."/>
            <person name="Zhong D."/>
            <person name="Zimmer A."/>
            <person name="Zwirko Z."/>
            <person name="Jaffe D.B."/>
            <person name="Alvarez P."/>
            <person name="Brockman W."/>
            <person name="Butler J."/>
            <person name="Chin C."/>
            <person name="Gnerre S."/>
            <person name="Grabherr M."/>
            <person name="Kleber M."/>
            <person name="Mauceli E."/>
            <person name="MacCallum I."/>
        </authorList>
    </citation>
    <scope>NUCLEOTIDE SEQUENCE [LARGE SCALE GENOMIC DNA]</scope>
    <source>
        <strain evidence="18">Tucson 15287-2541.00</strain>
    </source>
</reference>
<comment type="catalytic activity">
    <reaction evidence="12">
        <text>(3Z)-dodecenoyl-CoA = (2E)-dodecenoyl-CoA</text>
        <dbReference type="Rhea" id="RHEA:23716"/>
        <dbReference type="ChEBI" id="CHEBI:57330"/>
        <dbReference type="ChEBI" id="CHEBI:58543"/>
        <dbReference type="EC" id="5.3.3.8"/>
    </reaction>
    <physiologicalReaction direction="left-to-right" evidence="12">
        <dbReference type="Rhea" id="RHEA:23717"/>
    </physiologicalReaction>
</comment>
<dbReference type="InterPro" id="IPR029045">
    <property type="entry name" value="ClpP/crotonase-like_dom_sf"/>
</dbReference>
<dbReference type="Proteomes" id="UP000001070">
    <property type="component" value="Unassembled WGS sequence"/>
</dbReference>
<dbReference type="OrthoDB" id="1696280at2759"/>
<evidence type="ECO:0000256" key="1">
    <source>
        <dbReference type="ARBA" id="ARBA00004305"/>
    </source>
</evidence>
<comment type="catalytic activity">
    <reaction evidence="13">
        <text>(3Z)-octenoyl-CoA = (2E)-octenoyl-CoA</text>
        <dbReference type="Rhea" id="RHEA:46044"/>
        <dbReference type="ChEBI" id="CHEBI:62242"/>
        <dbReference type="ChEBI" id="CHEBI:85640"/>
    </reaction>
    <physiologicalReaction direction="left-to-right" evidence="13">
        <dbReference type="Rhea" id="RHEA:46045"/>
    </physiologicalReaction>
</comment>
<dbReference type="Gene3D" id="6.10.250.170">
    <property type="match status" value="1"/>
</dbReference>
<evidence type="ECO:0000256" key="8">
    <source>
        <dbReference type="ARBA" id="ARBA00023128"/>
    </source>
</evidence>
<evidence type="ECO:0000313" key="17">
    <source>
        <dbReference type="EMBL" id="EDW03561.1"/>
    </source>
</evidence>
<comment type="pathway">
    <text evidence="2">Lipid metabolism; fatty acid beta-oxidation.</text>
</comment>
<dbReference type="CDD" id="cd06558">
    <property type="entry name" value="crotonase-like"/>
    <property type="match status" value="1"/>
</dbReference>
<evidence type="ECO:0000256" key="6">
    <source>
        <dbReference type="ARBA" id="ARBA00022990"/>
    </source>
</evidence>
<dbReference type="FunFam" id="3.90.226.10:FF:000034">
    <property type="entry name" value="Enoyl-CoA delta isomerase 1"/>
    <property type="match status" value="1"/>
</dbReference>
<evidence type="ECO:0000313" key="18">
    <source>
        <dbReference type="Proteomes" id="UP000001070"/>
    </source>
</evidence>
<dbReference type="InterPro" id="IPR001753">
    <property type="entry name" value="Enoyl-CoA_hydra/iso"/>
</dbReference>
<dbReference type="PANTHER" id="PTHR11941">
    <property type="entry name" value="ENOYL-COA HYDRATASE-RELATED"/>
    <property type="match status" value="1"/>
</dbReference>
<dbReference type="GO" id="GO:0006635">
    <property type="term" value="P:fatty acid beta-oxidation"/>
    <property type="evidence" value="ECO:0007669"/>
    <property type="project" value="TreeGrafter"/>
</dbReference>
<evidence type="ECO:0000256" key="11">
    <source>
        <dbReference type="ARBA" id="ARBA00051293"/>
    </source>
</evidence>
<keyword evidence="4" id="KW-0276">Fatty acid metabolism</keyword>
<keyword evidence="18" id="KW-1185">Reference proteome</keyword>
<evidence type="ECO:0000256" key="7">
    <source>
        <dbReference type="ARBA" id="ARBA00023098"/>
    </source>
</evidence>
<dbReference type="Gene3D" id="3.90.226.10">
    <property type="entry name" value="2-enoyl-CoA Hydratase, Chain A, domain 1"/>
    <property type="match status" value="1"/>
</dbReference>
<sequence>MLRSQTKLMDLGRRLCRSIGNNNGSNLTMVEVDDKTGIATLTLNKPPVNSCNLELLLDLNESIKQIERNGSRGLILTSSNDKVFSSGLDLNELHQPNQDRLIAFWRALQDMWLSLFLSRVPTAAAINGHAIAVGCVLATACEYRVMLPGFSIGIHATKFGYVVPPFILISYLSVLPRYIAERALLQGKLFSIDEALHVNLIDEVADGKSDAIIKCAKFIGSFAKTQPDARALTKRQTRAQDVQLLIKDPEGQLRESLEYINTPFFQQGLEVYLAKLKSKSKE</sequence>
<dbReference type="InParanoid" id="B4JE41"/>